<keyword evidence="3" id="KW-1185">Reference proteome</keyword>
<protein>
    <submittedName>
        <fullName evidence="2">Long-chain acyl-CoA synthetase</fullName>
    </submittedName>
</protein>
<name>A0A1T4KF93_9SPIR</name>
<reference evidence="2 3" key="1">
    <citation type="submission" date="2017-02" db="EMBL/GenBank/DDBJ databases">
        <authorList>
            <person name="Peterson S.W."/>
        </authorList>
    </citation>
    <scope>NUCLEOTIDE SEQUENCE [LARGE SCALE GENOMIC DNA]</scope>
    <source>
        <strain evidence="2 3">ATCC BAA-909</strain>
    </source>
</reference>
<gene>
    <name evidence="2" type="ORF">SAMN02745152_00124</name>
</gene>
<feature type="domain" description="AMP-dependent synthetase/ligase" evidence="1">
    <location>
        <begin position="40"/>
        <end position="482"/>
    </location>
</feature>
<accession>A0A1T4KF93</accession>
<dbReference type="PROSITE" id="PS00455">
    <property type="entry name" value="AMP_BINDING"/>
    <property type="match status" value="1"/>
</dbReference>
<organism evidence="2 3">
    <name type="scientific">Treponema berlinense</name>
    <dbReference type="NCBI Taxonomy" id="225004"/>
    <lineage>
        <taxon>Bacteria</taxon>
        <taxon>Pseudomonadati</taxon>
        <taxon>Spirochaetota</taxon>
        <taxon>Spirochaetia</taxon>
        <taxon>Spirochaetales</taxon>
        <taxon>Treponemataceae</taxon>
        <taxon>Treponema</taxon>
    </lineage>
</organism>
<dbReference type="AlphaFoldDB" id="A0A1T4KF93"/>
<dbReference type="InterPro" id="IPR042099">
    <property type="entry name" value="ANL_N_sf"/>
</dbReference>
<dbReference type="EMBL" id="FUXC01000001">
    <property type="protein sequence ID" value="SJZ41061.1"/>
    <property type="molecule type" value="Genomic_DNA"/>
</dbReference>
<dbReference type="InterPro" id="IPR000873">
    <property type="entry name" value="AMP-dep_synth/lig_dom"/>
</dbReference>
<dbReference type="Proteomes" id="UP000190395">
    <property type="component" value="Unassembled WGS sequence"/>
</dbReference>
<dbReference type="GeneID" id="303366404"/>
<evidence type="ECO:0000259" key="1">
    <source>
        <dbReference type="Pfam" id="PF00501"/>
    </source>
</evidence>
<dbReference type="PANTHER" id="PTHR43813">
    <property type="entry name" value="ACYL-ACTIVATING ENZYME 16, CHLOROPLASTIC-RELATED"/>
    <property type="match status" value="1"/>
</dbReference>
<dbReference type="InterPro" id="IPR020845">
    <property type="entry name" value="AMP-binding_CS"/>
</dbReference>
<dbReference type="OrthoDB" id="311554at2"/>
<dbReference type="Gene3D" id="3.40.50.12780">
    <property type="entry name" value="N-terminal domain of ligase-like"/>
    <property type="match status" value="2"/>
</dbReference>
<dbReference type="Pfam" id="PF00501">
    <property type="entry name" value="AMP-binding"/>
    <property type="match status" value="1"/>
</dbReference>
<dbReference type="STRING" id="225004.SAMN02745152_00124"/>
<sequence length="659" mass="74991">MIEKIFPDTTFDKTLGKNLPILLREKTKKNPNLTLQAVKNKSGVFVRYSYSQVYQHVLEMAHSLKKLGIKRGEHVGLMSDNRREWLIADYALLTLGAIDVPRGCDSMGVEIRFILNFTECKVSFFENGRQLEKVLEKVEEVPLLKTAVLFDYPDEKLIEKAKSLGIEVVNYHFLESSGVEITKEEWKELEDSMETISPDDTATIIFTSGTTGVPKGVQLTHDNFIAQCEVAHHCLGLMQRGDMWLTVLPIWHSFERAFCYMVVAMEGGFAYSKPIVSVMLSDMALIQPQWMNAVPRLWESVAQGLFREIKKQSGIRQWEFNTAVFIGKQFYKAKELVFGLRCRYHWYPRFLDTLLGILPYIILWIPRFVAEKLVFKKLRAKFGGKMRAAISGGGALQPSTESFFHAIGFKLMEGYGMTETSPVLSVCNSKKPRSNNVGQIFPSNEVKIVKEKNGQPVDSKPLKPGKRGLVMVKGRQVMKGYYKRPDLTAKIIDKDGWLNTGDLGMISCDKELKIVGRAKDTIVLLGGENIEPVVIENAVNASPLVERCVVLGQDQKYIAALICPDQANVIAYAEENSIFYDNYENLLETNEIQNVFRTEIDMRVNAKTGFRTCERIFKFGLLHQSFQLGKEINAKHELMRHSISEIYKKEIKKLFSEKK</sequence>
<dbReference type="PANTHER" id="PTHR43813:SF1">
    <property type="entry name" value="ACYL-ACTIVATING ENZYME 16, CHLOROPLASTIC-RELATED"/>
    <property type="match status" value="1"/>
</dbReference>
<evidence type="ECO:0000313" key="2">
    <source>
        <dbReference type="EMBL" id="SJZ41061.1"/>
    </source>
</evidence>
<evidence type="ECO:0000313" key="3">
    <source>
        <dbReference type="Proteomes" id="UP000190395"/>
    </source>
</evidence>
<dbReference type="RefSeq" id="WP_078929812.1">
    <property type="nucleotide sequence ID" value="NZ_FUXC01000001.1"/>
</dbReference>
<dbReference type="SUPFAM" id="SSF56801">
    <property type="entry name" value="Acetyl-CoA synthetase-like"/>
    <property type="match status" value="1"/>
</dbReference>
<dbReference type="Pfam" id="PF23562">
    <property type="entry name" value="AMP-binding_C_3"/>
    <property type="match status" value="1"/>
</dbReference>
<dbReference type="InterPro" id="IPR052987">
    <property type="entry name" value="Chloroplast_AMP-bd_Enzymes"/>
</dbReference>
<proteinExistence type="predicted"/>